<dbReference type="InterPro" id="IPR037689">
    <property type="entry name" value="BAG2"/>
</dbReference>
<dbReference type="Proteomes" id="UP000322234">
    <property type="component" value="Unassembled WGS sequence"/>
</dbReference>
<dbReference type="PROSITE" id="PS51035">
    <property type="entry name" value="BAG"/>
    <property type="match status" value="1"/>
</dbReference>
<dbReference type="FunFam" id="1.20.58.890:FF:000001">
    <property type="entry name" value="BAG family molecular chaperone regulator 2"/>
    <property type="match status" value="1"/>
</dbReference>
<evidence type="ECO:0000256" key="10">
    <source>
        <dbReference type="ARBA" id="ARBA00022737"/>
    </source>
</evidence>
<evidence type="ECO:0000256" key="32">
    <source>
        <dbReference type="SAM" id="MobiDB-lite"/>
    </source>
</evidence>
<protein>
    <recommendedName>
        <fullName evidence="26">BAG family molecular chaperone regulator 2</fullName>
    </recommendedName>
    <alternativeName>
        <fullName evidence="29">Bcl-2-associated athanogene 2</fullName>
    </alternativeName>
    <alternativeName>
        <fullName evidence="25">E3 SUMO-protein ligase ZNF451</fullName>
    </alternativeName>
    <alternativeName>
        <fullName evidence="27">E3 SUMO-protein transferase ZNF451</fullName>
    </alternativeName>
    <alternativeName>
        <fullName evidence="28">Zinc finger protein 451</fullName>
    </alternativeName>
</protein>
<feature type="region of interest" description="Disordered" evidence="32">
    <location>
        <begin position="196"/>
        <end position="217"/>
    </location>
</feature>
<evidence type="ECO:0000256" key="31">
    <source>
        <dbReference type="SAM" id="Coils"/>
    </source>
</evidence>
<evidence type="ECO:0000256" key="16">
    <source>
        <dbReference type="ARBA" id="ARBA00023015"/>
    </source>
</evidence>
<feature type="domain" description="C2H2-type" evidence="33">
    <location>
        <begin position="312"/>
        <end position="344"/>
    </location>
</feature>
<name>A0A6B0R712_9CETA</name>
<sequence length="1371" mass="153801">MWFPLACSLIVQQTCGRLIPTGHFGAGHRSRYQTGQCGAGHRSGYQSGHRGVGHRSGYQSGHRGAGTGVGIRADTMEQDTGAGIRMDTVEQGTGAGIRVDTVDQGTGAGISGHRGPGHRSGYQSGHRGPGHRSGYQSGHRAAGHRSRAILNRVPQNRSCFASACAPAPKLFGLGIEFFDFEGPLRPVLEYIDLVSSDDDEPSTSQREDKHKDHIDHQKDKVALTLARLARHVEVEKQQKEEKNRAFREKIDFQHAHGLQELEFIRGHSDTEAARLCVDQWLKMPGLKTGTINSGTKGSFRRGSQIRASGKPISCPIMHCNKEFDNGHLLLGHLKSRFDHSPCDPTITLHGPFISSFACVVCYKNFVTQQQYRDHLFAKEAADDGHKNNLLPQIIQCFACPNCFLLFSSKDECLKHMSGKNHFHQSFKLGDDKAVAQPISFPSFAKKLLISLCKDVPFQVKCVACHQTLRSHMELTAHFRVRCRNAGPVALAEKSIAQVAEKFLLRGYCPHCNHVFVDETSTWNHKQNLGHKVRVINSMEESILLYCHSNEGNKPLSDLHLLQDGSKFSSLKRNMSSQESSSQDCSTVPKKKMNLGVKSLGGVVCFQKERSLVKTWFCECHQRFPSEDAVEKHVFSANTMCYKCVVCGKVCEDLGVIRLHMSRIHGGAHLNNFLFWCRTCKKELRRKEAIMAHVTEFHSGHRYFYEMDEVAGDTLPSSSTALVSDLTAENPSSALTIVDHSPANRPPRGKWQCRICEDMFDSQECVKQHCMSLTSHQFHRYSCTHCKKTFHKMETLQRHCQDEHNSEVKMKYFCGLCDLSFNVEDAFLTHYKEHHSTDYVFVSEKTEPSIKTESDFPVIETGNLLTCGCRESYLCKVNRREDHGRCLQTLLGQGRLWFRCGVCSATTQSLGDLHTHVRQVHADLETPPRGLIKCGTCTKAFQDPESAQQHFHTKHCSLRGPVGARLSAEPKSPPPARAERKPRQTADGLQTAEPDRAAEMELSGQSADEEVVELPDLDYLRTMTHIVFVDFDNWSNFFGHLPGHLNQGTFIWGFQGGNTNWKPPAHCKVYNYLNRIGCFFLHPRCSKRKDAADFAICMHAGRLDEQLPKQIPFTILSGDQGFLELENQFKKTQRPAHILNPHHLEGDMMCALLNSISDTTKECDSDDNLGIKSASVGEEFRSAEDVELEEAIRRSLEEMVEALREAATAVEQEKEVLLEMIHSIQNSQDMRQISDGEREELNLTANRLMGRTLTVEVSVETIRSPQQQESLKHATRIIDEVVSKFLDDLGNARSHLMSLYSACSSEVPAGPVDQKFQSIVIGCALEDQKKIKRRLETLLRNIENADKAIKLLEHSKGAASKTLQQNAEARFN</sequence>
<feature type="domain" description="C2H2-type" evidence="33">
    <location>
        <begin position="674"/>
        <end position="702"/>
    </location>
</feature>
<keyword evidence="6" id="KW-1017">Isopeptide bond</keyword>
<dbReference type="Pfam" id="PF23101">
    <property type="entry name" value="Zf-C2H2_ZNF451_1st"/>
    <property type="match status" value="1"/>
</dbReference>
<dbReference type="GO" id="GO:0016605">
    <property type="term" value="C:PML body"/>
    <property type="evidence" value="ECO:0007669"/>
    <property type="project" value="UniProtKB-SubCell"/>
</dbReference>
<dbReference type="InterPro" id="IPR058949">
    <property type="entry name" value="Zf-C2H2_ZNF451_1st"/>
</dbReference>
<accession>A0A6B0R712</accession>
<dbReference type="InterPro" id="IPR003103">
    <property type="entry name" value="BAG_domain"/>
</dbReference>
<keyword evidence="11 30" id="KW-0863">Zinc-finger</keyword>
<dbReference type="Gene3D" id="1.20.58.890">
    <property type="match status" value="1"/>
</dbReference>
<keyword evidence="7" id="KW-0597">Phosphoprotein</keyword>
<dbReference type="Pfam" id="PF23108">
    <property type="entry name" value="Zf-C2H2_ZNF451"/>
    <property type="match status" value="1"/>
</dbReference>
<dbReference type="FunFam" id="3.30.160.60:FF:000836">
    <property type="entry name" value="E3 SUMO-protein ligase ZNF451 isoform X1"/>
    <property type="match status" value="1"/>
</dbReference>
<keyword evidence="14" id="KW-0832">Ubl conjugation</keyword>
<dbReference type="PROSITE" id="PS00028">
    <property type="entry name" value="ZINC_FINGER_C2H2_1"/>
    <property type="match status" value="6"/>
</dbReference>
<evidence type="ECO:0000256" key="21">
    <source>
        <dbReference type="ARBA" id="ARBA00053545"/>
    </source>
</evidence>
<feature type="region of interest" description="Disordered" evidence="32">
    <location>
        <begin position="962"/>
        <end position="1006"/>
    </location>
</feature>
<dbReference type="InterPro" id="IPR058947">
    <property type="entry name" value="Zf-C2H2_ZNF451_2nd"/>
</dbReference>
<proteinExistence type="inferred from homology"/>
<dbReference type="Pfam" id="PF23103">
    <property type="entry name" value="Zf-C2H2_ZNF451_5th"/>
    <property type="match status" value="1"/>
</dbReference>
<keyword evidence="15" id="KW-0007">Acetylation</keyword>
<evidence type="ECO:0000256" key="8">
    <source>
        <dbReference type="ARBA" id="ARBA00022679"/>
    </source>
</evidence>
<evidence type="ECO:0000256" key="3">
    <source>
        <dbReference type="ARBA" id="ARBA00004718"/>
    </source>
</evidence>
<dbReference type="PANTHER" id="PTHR12334:SF6">
    <property type="entry name" value="BAG FAMILY MOLECULAR CHAPERONE REGULATOR 2"/>
    <property type="match status" value="1"/>
</dbReference>
<comment type="subunit">
    <text evidence="23">Homooligomer. Interacts (via N-terminal region) with SUMO1. Interacts (via N-terminal region) with SUMO2. Interacts simultaneously with two SUMO2 chains. Identified in a complex with SUMO2 and UBE2I/UBC9, where one ZNF451 interacts with one UBE2I/UBC9 and two SUMO2 chains, one bound to the UBE2I/UBC9 active site and the other to another region of the same UBE2I/UBC9 molecule. Interacts (via C-terminus) with ubiquitin. Interacts (via N-terminal zinc-finger domains) with SMAD4 (via MH2 domain). Interacts with SMAD2 and SMAD3. Identified in a complex that contains at least ZNF451, SMAD2, SMAD3 and SMAD4. Interacts with EP300. Inhibits interaction between EP300 and the SMAD4 complex. Interacts with SIMC1.</text>
</comment>
<feature type="domain" description="C2H2-type" evidence="33">
    <location>
        <begin position="897"/>
        <end position="925"/>
    </location>
</feature>
<organism evidence="35 36">
    <name type="scientific">Bos mutus</name>
    <name type="common">wild yak</name>
    <dbReference type="NCBI Taxonomy" id="72004"/>
    <lineage>
        <taxon>Eukaryota</taxon>
        <taxon>Metazoa</taxon>
        <taxon>Chordata</taxon>
        <taxon>Craniata</taxon>
        <taxon>Vertebrata</taxon>
        <taxon>Euteleostomi</taxon>
        <taxon>Mammalia</taxon>
        <taxon>Eutheria</taxon>
        <taxon>Laurasiatheria</taxon>
        <taxon>Artiodactyla</taxon>
        <taxon>Ruminantia</taxon>
        <taxon>Pecora</taxon>
        <taxon>Bovidae</taxon>
        <taxon>Bovinae</taxon>
        <taxon>Bos</taxon>
    </lineage>
</organism>
<evidence type="ECO:0000256" key="25">
    <source>
        <dbReference type="ARBA" id="ARBA00067296"/>
    </source>
</evidence>
<evidence type="ECO:0000256" key="28">
    <source>
        <dbReference type="ARBA" id="ARBA00078711"/>
    </source>
</evidence>
<dbReference type="InterPro" id="IPR013087">
    <property type="entry name" value="Znf_C2H2_type"/>
</dbReference>
<comment type="subcellular location">
    <subcellularLocation>
        <location evidence="1">Nucleus</location>
        <location evidence="1">PML body</location>
    </subcellularLocation>
    <subcellularLocation>
        <location evidence="2">Nucleus</location>
        <location evidence="2">Nucleoplasm</location>
    </subcellularLocation>
</comment>
<comment type="function">
    <text evidence="22">E3 SUMO-protein ligase; has a preference for SUMO2 and SUMO3 and facilitates UBE2I/UBC9-mediated sumoylation of target proteins. Plays a role in protein SUMO2 modification in response to stress caused by DNA damage and by proteasome inhibitors (in vitro). Required for MCM4 sumoylation. Has no activity with SUMO1. Preferentially transfers an additional SUMO2 chain onto the SUMO2 consensus site 'Lys-11'. Negatively regulates transcriptional activation mediated by the SMAD4 complex in response to TGF-beta signaling. Inhibits EP300-mediated acetylation of histone H3 at 'Lys-9'. Plays a role in regulating the transcription of AR targets.</text>
</comment>
<dbReference type="SMART" id="SM00355">
    <property type="entry name" value="ZnF_C2H2"/>
    <property type="match status" value="12"/>
</dbReference>
<keyword evidence="18" id="KW-0804">Transcription</keyword>
<dbReference type="InterPro" id="IPR058156">
    <property type="entry name" value="Znf-C2H2_ZNF451"/>
</dbReference>
<dbReference type="GO" id="GO:0045862">
    <property type="term" value="P:positive regulation of proteolysis"/>
    <property type="evidence" value="ECO:0007669"/>
    <property type="project" value="UniProtKB-ARBA"/>
</dbReference>
<feature type="domain" description="BAG" evidence="34">
    <location>
        <begin position="1269"/>
        <end position="1349"/>
    </location>
</feature>
<dbReference type="GO" id="GO:0016740">
    <property type="term" value="F:transferase activity"/>
    <property type="evidence" value="ECO:0007669"/>
    <property type="project" value="UniProtKB-KW"/>
</dbReference>
<dbReference type="Pfam" id="PF23107">
    <property type="entry name" value="Zf-C2H2_ZNF451_C"/>
    <property type="match status" value="1"/>
</dbReference>
<dbReference type="GO" id="GO:0031397">
    <property type="term" value="P:negative regulation of protein ubiquitination"/>
    <property type="evidence" value="ECO:0007669"/>
    <property type="project" value="UniProtKB-ARBA"/>
</dbReference>
<evidence type="ECO:0000313" key="35">
    <source>
        <dbReference type="EMBL" id="MXQ85575.1"/>
    </source>
</evidence>
<dbReference type="Pfam" id="PF23102">
    <property type="entry name" value="Zf-C2H2_ZNF451_2nd"/>
    <property type="match status" value="1"/>
</dbReference>
<feature type="region of interest" description="Disordered" evidence="32">
    <location>
        <begin position="32"/>
        <end position="72"/>
    </location>
</feature>
<keyword evidence="36" id="KW-1185">Reference proteome</keyword>
<evidence type="ECO:0000256" key="5">
    <source>
        <dbReference type="ARBA" id="ARBA00022481"/>
    </source>
</evidence>
<dbReference type="InterPro" id="IPR058946">
    <property type="entry name" value="Zf-C2H2_ZNF451_C"/>
</dbReference>
<evidence type="ECO:0000256" key="23">
    <source>
        <dbReference type="ARBA" id="ARBA00064448"/>
    </source>
</evidence>
<dbReference type="InterPro" id="IPR058948">
    <property type="entry name" value="Zf-C2H2_ZNF451_6th"/>
</dbReference>
<reference evidence="35" key="1">
    <citation type="submission" date="2019-10" db="EMBL/GenBank/DDBJ databases">
        <title>The sequence and de novo assembly of the wild yak genome.</title>
        <authorList>
            <person name="Liu Y."/>
        </authorList>
    </citation>
    <scope>NUCLEOTIDE SEQUENCE [LARGE SCALE GENOMIC DNA]</scope>
    <source>
        <strain evidence="35">WY2019</strain>
    </source>
</reference>
<keyword evidence="17 31" id="KW-0175">Coiled coil</keyword>
<evidence type="ECO:0000256" key="15">
    <source>
        <dbReference type="ARBA" id="ARBA00022990"/>
    </source>
</evidence>
<feature type="region of interest" description="Disordered" evidence="32">
    <location>
        <begin position="87"/>
        <end position="145"/>
    </location>
</feature>
<evidence type="ECO:0000256" key="13">
    <source>
        <dbReference type="ARBA" id="ARBA00022833"/>
    </source>
</evidence>
<evidence type="ECO:0000256" key="26">
    <source>
        <dbReference type="ARBA" id="ARBA00071048"/>
    </source>
</evidence>
<dbReference type="PANTHER" id="PTHR12334">
    <property type="entry name" value="BAG FAMILY MOLECULAR CHAPERONE REGULATOR 2"/>
    <property type="match status" value="1"/>
</dbReference>
<comment type="pathway">
    <text evidence="3">Protein modification; protein sumoylation.</text>
</comment>
<dbReference type="EMBL" id="VBQZ03000026">
    <property type="protein sequence ID" value="MXQ85575.1"/>
    <property type="molecule type" value="Genomic_DNA"/>
</dbReference>
<evidence type="ECO:0000256" key="14">
    <source>
        <dbReference type="ARBA" id="ARBA00022843"/>
    </source>
</evidence>
<evidence type="ECO:0000256" key="4">
    <source>
        <dbReference type="ARBA" id="ARBA00006991"/>
    </source>
</evidence>
<evidence type="ECO:0000256" key="24">
    <source>
        <dbReference type="ARBA" id="ARBA00064798"/>
    </source>
</evidence>
<keyword evidence="20" id="KW-0539">Nucleus</keyword>
<feature type="domain" description="C2H2-type" evidence="33">
    <location>
        <begin position="780"/>
        <end position="808"/>
    </location>
</feature>
<comment type="caution">
    <text evidence="35">The sequence shown here is derived from an EMBL/GenBank/DDBJ whole genome shotgun (WGS) entry which is preliminary data.</text>
</comment>
<evidence type="ECO:0000256" key="18">
    <source>
        <dbReference type="ARBA" id="ARBA00023163"/>
    </source>
</evidence>
<dbReference type="GO" id="GO:0008270">
    <property type="term" value="F:zinc ion binding"/>
    <property type="evidence" value="ECO:0007669"/>
    <property type="project" value="UniProtKB-KW"/>
</dbReference>
<evidence type="ECO:0000259" key="33">
    <source>
        <dbReference type="PROSITE" id="PS50157"/>
    </source>
</evidence>
<dbReference type="FunFam" id="3.30.160.60:FF:003216">
    <property type="entry name" value="Zinc finger protein 451"/>
    <property type="match status" value="1"/>
</dbReference>
<gene>
    <name evidence="35" type="ORF">E5288_WYG011353</name>
</gene>
<dbReference type="InterPro" id="IPR058950">
    <property type="entry name" value="Zf-C2H2_ZNF451_5th"/>
</dbReference>
<evidence type="ECO:0000256" key="11">
    <source>
        <dbReference type="ARBA" id="ARBA00022771"/>
    </source>
</evidence>
<evidence type="ECO:0000256" key="1">
    <source>
        <dbReference type="ARBA" id="ARBA00004322"/>
    </source>
</evidence>
<dbReference type="InterPro" id="IPR041192">
    <property type="entry name" value="PIN_11"/>
</dbReference>
<dbReference type="CDD" id="cd18721">
    <property type="entry name" value="PIN_ZNF451-like"/>
    <property type="match status" value="1"/>
</dbReference>
<dbReference type="GO" id="GO:0050821">
    <property type="term" value="P:protein stabilization"/>
    <property type="evidence" value="ECO:0007669"/>
    <property type="project" value="TreeGrafter"/>
</dbReference>
<keyword evidence="9" id="KW-0479">Metal-binding</keyword>
<evidence type="ECO:0000256" key="17">
    <source>
        <dbReference type="ARBA" id="ARBA00023054"/>
    </source>
</evidence>
<dbReference type="SMART" id="SM00264">
    <property type="entry name" value="BAG"/>
    <property type="match status" value="1"/>
</dbReference>
<keyword evidence="5" id="KW-0488">Methylation</keyword>
<dbReference type="Pfam" id="PF18479">
    <property type="entry name" value="PIN_11"/>
    <property type="match status" value="1"/>
</dbReference>
<evidence type="ECO:0000256" key="2">
    <source>
        <dbReference type="ARBA" id="ARBA00004642"/>
    </source>
</evidence>
<evidence type="ECO:0000313" key="36">
    <source>
        <dbReference type="Proteomes" id="UP000322234"/>
    </source>
</evidence>
<keyword evidence="8" id="KW-0808">Transferase</keyword>
<comment type="similarity">
    <text evidence="4">Belongs to the krueppel C2H2-type zinc-finger protein family.</text>
</comment>
<evidence type="ECO:0000259" key="34">
    <source>
        <dbReference type="PROSITE" id="PS51035"/>
    </source>
</evidence>
<evidence type="ECO:0000256" key="9">
    <source>
        <dbReference type="ARBA" id="ARBA00022723"/>
    </source>
</evidence>
<evidence type="ECO:0000256" key="12">
    <source>
        <dbReference type="ARBA" id="ARBA00022786"/>
    </source>
</evidence>
<evidence type="ECO:0000256" key="20">
    <source>
        <dbReference type="ARBA" id="ARBA00023242"/>
    </source>
</evidence>
<evidence type="ECO:0000256" key="29">
    <source>
        <dbReference type="ARBA" id="ARBA00078715"/>
    </source>
</evidence>
<dbReference type="GO" id="GO:0051087">
    <property type="term" value="F:protein-folding chaperone binding"/>
    <property type="evidence" value="ECO:0007669"/>
    <property type="project" value="InterPro"/>
</dbReference>
<dbReference type="Gene3D" id="3.30.160.60">
    <property type="entry name" value="Classic Zinc Finger"/>
    <property type="match status" value="3"/>
</dbReference>
<feature type="coiled-coil region" evidence="31">
    <location>
        <begin position="1324"/>
        <end position="1354"/>
    </location>
</feature>
<keyword evidence="16" id="KW-0805">Transcription regulation</keyword>
<dbReference type="Pfam" id="PF23104">
    <property type="entry name" value="Zf-C2H2_ZNF451_6th"/>
    <property type="match status" value="1"/>
</dbReference>
<dbReference type="GO" id="GO:0000774">
    <property type="term" value="F:adenyl-nucleotide exchange factor activity"/>
    <property type="evidence" value="ECO:0007669"/>
    <property type="project" value="InterPro"/>
</dbReference>
<dbReference type="PROSITE" id="PS50157">
    <property type="entry name" value="ZINC_FINGER_C2H2_2"/>
    <property type="match status" value="4"/>
</dbReference>
<evidence type="ECO:0000256" key="6">
    <source>
        <dbReference type="ARBA" id="ARBA00022499"/>
    </source>
</evidence>
<evidence type="ECO:0000256" key="27">
    <source>
        <dbReference type="ARBA" id="ARBA00076682"/>
    </source>
</evidence>
<keyword evidence="12" id="KW-0833">Ubl conjugation pathway</keyword>
<keyword evidence="19" id="KW-0143">Chaperone</keyword>
<evidence type="ECO:0000256" key="19">
    <source>
        <dbReference type="ARBA" id="ARBA00023186"/>
    </source>
</evidence>
<keyword evidence="10" id="KW-0677">Repeat</keyword>
<evidence type="ECO:0000256" key="7">
    <source>
        <dbReference type="ARBA" id="ARBA00022553"/>
    </source>
</evidence>
<comment type="subunit">
    <text evidence="24">Binds to the ATPase domain of HSP/HSC70 chaperones. May interact with NWD1. Interacts with HSPA1A (via NBD), HSPA1B (via NBD) and HSPA8. May interact with DNJC9; the interaction seems to be histone-dependent.</text>
</comment>
<evidence type="ECO:0000256" key="22">
    <source>
        <dbReference type="ARBA" id="ARBA00059985"/>
    </source>
</evidence>
<feature type="compositionally biased region" description="Basic and acidic residues" evidence="32">
    <location>
        <begin position="205"/>
        <end position="217"/>
    </location>
</feature>
<keyword evidence="13" id="KW-0862">Zinc</keyword>
<comment type="function">
    <text evidence="21">Co-chaperone for HSP70 and HSC70 chaperone proteins. Acts as a nucleotide-exchange factor (NEF) promoting the release of ADP from the HSP70 and HSC70 proteins thereby triggering client/substrate protein release.</text>
</comment>
<evidence type="ECO:0000256" key="30">
    <source>
        <dbReference type="PROSITE-ProRule" id="PRU00042"/>
    </source>
</evidence>
<feature type="coiled-coil region" evidence="31">
    <location>
        <begin position="1185"/>
        <end position="1219"/>
    </location>
</feature>